<sequence>SPLSESDDSMSEATQLFNIKMEKDFMKAFPLRSDQRTSMGPPTSAVKGNSTFGKTPLMRGTAPLSTPHSTKLMTASTPIRFSLDETFVTGATAQNLSSKVAELTTELDLHKRKLERQSKELATTVDRMERYKVEADELIRDNTELKKTKQRLEEDLRGVQLMGNSDNCMNDSYSTVVSKLYTWLEWKDSQMNTMAALMASARLWTEENRALVANSFRAIEQLVISQDQIIALASGSVQDFHGIHESPIAEVVEEEETNPNDTTIRDNNESVYMDESVTEEMKDTSMNKSSRILPIEDELESILDNTMHEKDEKIDRLEFELNKALEQVELYKGRTTRLAVLEEKKESLEHRLRYLEELHDQSIRDLHASTRLCEDQLQLTSPEGKKMERDETRSLVQTMRNMQRKIDEWEEAYRQTQRDTQRAVDEAAAAKEEAAVARATAERVTSEASTLETENTALMAQLEAAKEELERVSRVEMTPLVNETLPMENAPTDAGDTTQIVHFHFNPLDLARKELRDEQERKRQSGEGEGPSAKRSRSEDDAEIEELKKKLQNAESRCERLSNHNIDSVRTFRHILLKVTGYDIKMKQEDSVQLTSVYDTLNQHFGFMVHDGRVEMIELVDKPYDGPDRFKEEAELWMGQHNSVPAFLAACQLKLFEEALVEPEETLMYGNGEDEMDPSAGPSFSVLQED</sequence>
<dbReference type="GO" id="GO:0072686">
    <property type="term" value="C:mitotic spindle"/>
    <property type="evidence" value="ECO:0007669"/>
    <property type="project" value="TreeGrafter"/>
</dbReference>
<feature type="region of interest" description="Disordered" evidence="8">
    <location>
        <begin position="669"/>
        <end position="690"/>
    </location>
</feature>
<feature type="compositionally biased region" description="Polar residues" evidence="8">
    <location>
        <begin position="36"/>
        <end position="53"/>
    </location>
</feature>
<dbReference type="Proteomes" id="UP001328107">
    <property type="component" value="Unassembled WGS sequence"/>
</dbReference>
<feature type="coiled-coil region" evidence="7">
    <location>
        <begin position="392"/>
        <end position="475"/>
    </location>
</feature>
<evidence type="ECO:0000256" key="1">
    <source>
        <dbReference type="ARBA" id="ARBA00004123"/>
    </source>
</evidence>
<dbReference type="PANTHER" id="PTHR23168">
    <property type="entry name" value="MITOTIC SPINDLE ASSEMBLY CHECKPOINT PROTEIN MAD1 MITOTIC ARREST DEFICIENT-LIKE PROTEIN 1"/>
    <property type="match status" value="1"/>
</dbReference>
<evidence type="ECO:0000256" key="6">
    <source>
        <dbReference type="ARBA" id="ARBA00023306"/>
    </source>
</evidence>
<dbReference type="EMBL" id="BTRK01000002">
    <property type="protein sequence ID" value="GMR36460.1"/>
    <property type="molecule type" value="Genomic_DNA"/>
</dbReference>
<protein>
    <submittedName>
        <fullName evidence="9">Uncharacterized protein</fullName>
    </submittedName>
</protein>
<feature type="non-terminal residue" evidence="9">
    <location>
        <position position="1"/>
    </location>
</feature>
<organism evidence="9 10">
    <name type="scientific">Pristionchus mayeri</name>
    <dbReference type="NCBI Taxonomy" id="1317129"/>
    <lineage>
        <taxon>Eukaryota</taxon>
        <taxon>Metazoa</taxon>
        <taxon>Ecdysozoa</taxon>
        <taxon>Nematoda</taxon>
        <taxon>Chromadorea</taxon>
        <taxon>Rhabditida</taxon>
        <taxon>Rhabditina</taxon>
        <taxon>Diplogasteromorpha</taxon>
        <taxon>Diplogasteroidea</taxon>
        <taxon>Neodiplogasteridae</taxon>
        <taxon>Pristionchus</taxon>
    </lineage>
</organism>
<evidence type="ECO:0000313" key="9">
    <source>
        <dbReference type="EMBL" id="GMR36460.1"/>
    </source>
</evidence>
<dbReference type="GO" id="GO:0000776">
    <property type="term" value="C:kinetochore"/>
    <property type="evidence" value="ECO:0007669"/>
    <property type="project" value="TreeGrafter"/>
</dbReference>
<dbReference type="GO" id="GO:0005635">
    <property type="term" value="C:nuclear envelope"/>
    <property type="evidence" value="ECO:0007669"/>
    <property type="project" value="TreeGrafter"/>
</dbReference>
<comment type="caution">
    <text evidence="9">The sequence shown here is derived from an EMBL/GenBank/DDBJ whole genome shotgun (WGS) entry which is preliminary data.</text>
</comment>
<evidence type="ECO:0000256" key="3">
    <source>
        <dbReference type="ARBA" id="ARBA00022618"/>
    </source>
</evidence>
<dbReference type="Gene3D" id="3.30.457.60">
    <property type="match status" value="1"/>
</dbReference>
<keyword evidence="5" id="KW-0539">Nucleus</keyword>
<feature type="coiled-coil region" evidence="7">
    <location>
        <begin position="307"/>
        <end position="358"/>
    </location>
</feature>
<gene>
    <name evidence="9" type="ORF">PMAYCL1PPCAC_06655</name>
</gene>
<evidence type="ECO:0000256" key="7">
    <source>
        <dbReference type="SAM" id="Coils"/>
    </source>
</evidence>
<evidence type="ECO:0000256" key="2">
    <source>
        <dbReference type="ARBA" id="ARBA00008029"/>
    </source>
</evidence>
<name>A0AAN4ZF03_9BILA</name>
<dbReference type="GO" id="GO:0007094">
    <property type="term" value="P:mitotic spindle assembly checkpoint signaling"/>
    <property type="evidence" value="ECO:0007669"/>
    <property type="project" value="InterPro"/>
</dbReference>
<evidence type="ECO:0000313" key="10">
    <source>
        <dbReference type="Proteomes" id="UP001328107"/>
    </source>
</evidence>
<reference evidence="10" key="1">
    <citation type="submission" date="2022-10" db="EMBL/GenBank/DDBJ databases">
        <title>Genome assembly of Pristionchus species.</title>
        <authorList>
            <person name="Yoshida K."/>
            <person name="Sommer R.J."/>
        </authorList>
    </citation>
    <scope>NUCLEOTIDE SEQUENCE [LARGE SCALE GENOMIC DNA]</scope>
    <source>
        <strain evidence="10">RS5460</strain>
    </source>
</reference>
<keyword evidence="10" id="KW-1185">Reference proteome</keyword>
<comment type="similarity">
    <text evidence="2">Belongs to the MAD1 family.</text>
</comment>
<dbReference type="GO" id="GO:0051301">
    <property type="term" value="P:cell division"/>
    <property type="evidence" value="ECO:0007669"/>
    <property type="project" value="UniProtKB-KW"/>
</dbReference>
<evidence type="ECO:0000256" key="8">
    <source>
        <dbReference type="SAM" id="MobiDB-lite"/>
    </source>
</evidence>
<accession>A0AAN4ZF03</accession>
<dbReference type="AlphaFoldDB" id="A0AAN4ZF03"/>
<feature type="coiled-coil region" evidence="7">
    <location>
        <begin position="93"/>
        <end position="162"/>
    </location>
</feature>
<proteinExistence type="inferred from homology"/>
<keyword evidence="7" id="KW-0175">Coiled coil</keyword>
<keyword evidence="6" id="KW-0131">Cell cycle</keyword>
<comment type="subcellular location">
    <subcellularLocation>
        <location evidence="1">Nucleus</location>
    </subcellularLocation>
</comment>
<feature type="region of interest" description="Disordered" evidence="8">
    <location>
        <begin position="33"/>
        <end position="55"/>
    </location>
</feature>
<feature type="region of interest" description="Disordered" evidence="8">
    <location>
        <begin position="516"/>
        <end position="545"/>
    </location>
</feature>
<dbReference type="InterPro" id="IPR008672">
    <property type="entry name" value="Mad1"/>
</dbReference>
<dbReference type="Pfam" id="PF05557">
    <property type="entry name" value="MAD"/>
    <property type="match status" value="1"/>
</dbReference>
<keyword evidence="4" id="KW-0498">Mitosis</keyword>
<feature type="compositionally biased region" description="Basic and acidic residues" evidence="8">
    <location>
        <begin position="516"/>
        <end position="526"/>
    </location>
</feature>
<dbReference type="GO" id="GO:0051315">
    <property type="term" value="P:attachment of mitotic spindle microtubules to kinetochore"/>
    <property type="evidence" value="ECO:0007669"/>
    <property type="project" value="TreeGrafter"/>
</dbReference>
<evidence type="ECO:0000256" key="5">
    <source>
        <dbReference type="ARBA" id="ARBA00023242"/>
    </source>
</evidence>
<keyword evidence="3" id="KW-0132">Cell division</keyword>
<dbReference type="PANTHER" id="PTHR23168:SF0">
    <property type="entry name" value="MITOTIC SPINDLE ASSEMBLY CHECKPOINT PROTEIN MAD1"/>
    <property type="match status" value="1"/>
</dbReference>
<evidence type="ECO:0000256" key="4">
    <source>
        <dbReference type="ARBA" id="ARBA00022776"/>
    </source>
</evidence>